<organism evidence="1 2">
    <name type="scientific">Massilia genomosp. 1</name>
    <dbReference type="NCBI Taxonomy" id="2609280"/>
    <lineage>
        <taxon>Bacteria</taxon>
        <taxon>Pseudomonadati</taxon>
        <taxon>Pseudomonadota</taxon>
        <taxon>Betaproteobacteria</taxon>
        <taxon>Burkholderiales</taxon>
        <taxon>Oxalobacteraceae</taxon>
        <taxon>Telluria group</taxon>
        <taxon>Massilia</taxon>
    </lineage>
</organism>
<dbReference type="EMBL" id="WHJF01000020">
    <property type="protein sequence ID" value="NHZ62638.1"/>
    <property type="molecule type" value="Genomic_DNA"/>
</dbReference>
<dbReference type="Proteomes" id="UP000610594">
    <property type="component" value="Unassembled WGS sequence"/>
</dbReference>
<accession>A0ABX0MQ72</accession>
<name>A0ABX0MQ72_9BURK</name>
<comment type="caution">
    <text evidence="1">The sequence shown here is derived from an EMBL/GenBank/DDBJ whole genome shotgun (WGS) entry which is preliminary data.</text>
</comment>
<keyword evidence="2" id="KW-1185">Reference proteome</keyword>
<evidence type="ECO:0000313" key="2">
    <source>
        <dbReference type="Proteomes" id="UP000610594"/>
    </source>
</evidence>
<sequence>MSELTKRSGQLAAVGAINAVNLTPDERLMLATYRAPNIELQGFCLDVTVSMKEASSPRHVRPTLKVITGGAT</sequence>
<gene>
    <name evidence="1" type="ORF">F1735_10005</name>
</gene>
<dbReference type="RefSeq" id="WP_167236801.1">
    <property type="nucleotide sequence ID" value="NZ_WHJF01000020.1"/>
</dbReference>
<evidence type="ECO:0000313" key="1">
    <source>
        <dbReference type="EMBL" id="NHZ62638.1"/>
    </source>
</evidence>
<protein>
    <submittedName>
        <fullName evidence="1">Uncharacterized protein</fullName>
    </submittedName>
</protein>
<proteinExistence type="predicted"/>
<reference evidence="1 2" key="1">
    <citation type="submission" date="2019-10" db="EMBL/GenBank/DDBJ databases">
        <title>Taxonomy of Antarctic Massilia spp.: description of Massilia rubra sp. nov., Massilia aquatica sp. nov., Massilia mucilaginosa sp. nov., Massilia frigida sp. nov. isolated from streams, lakes and regoliths.</title>
        <authorList>
            <person name="Holochova P."/>
            <person name="Sedlacek I."/>
            <person name="Kralova S."/>
            <person name="Maslanova I."/>
            <person name="Busse H.-J."/>
            <person name="Stankova E."/>
            <person name="Vrbovska V."/>
            <person name="Kovarovic V."/>
            <person name="Bartak M."/>
            <person name="Svec P."/>
            <person name="Pantucek R."/>
        </authorList>
    </citation>
    <scope>NUCLEOTIDE SEQUENCE [LARGE SCALE GENOMIC DNA]</scope>
    <source>
        <strain evidence="1 2">CCM 8694</strain>
    </source>
</reference>